<dbReference type="Gene3D" id="1.10.10.10">
    <property type="entry name" value="Winged helix-like DNA-binding domain superfamily/Winged helix DNA-binding domain"/>
    <property type="match status" value="1"/>
</dbReference>
<evidence type="ECO:0000256" key="1">
    <source>
        <dbReference type="SAM" id="Coils"/>
    </source>
</evidence>
<organism evidence="2 3">
    <name type="scientific">Kribbella amoyensis</name>
    <dbReference type="NCBI Taxonomy" id="996641"/>
    <lineage>
        <taxon>Bacteria</taxon>
        <taxon>Bacillati</taxon>
        <taxon>Actinomycetota</taxon>
        <taxon>Actinomycetes</taxon>
        <taxon>Propionibacteriales</taxon>
        <taxon>Kribbellaceae</taxon>
        <taxon>Kribbella</taxon>
    </lineage>
</organism>
<keyword evidence="1" id="KW-0175">Coiled coil</keyword>
<dbReference type="InterPro" id="IPR009057">
    <property type="entry name" value="Homeodomain-like_sf"/>
</dbReference>
<sequence>MPSKYDEQTRAKAVRLVIDHVDDYDSEWAAIKAVSARLGMTAETLRRWVRQAQIDAGQAVGVSSESAREIRELKRKNAELERTIEILKAATSFFARESDPRQR</sequence>
<keyword evidence="3" id="KW-1185">Reference proteome</keyword>
<name>A0A561B2V3_9ACTN</name>
<evidence type="ECO:0000313" key="3">
    <source>
        <dbReference type="Proteomes" id="UP000318380"/>
    </source>
</evidence>
<gene>
    <name evidence="2" type="ORF">FB561_7078</name>
</gene>
<dbReference type="InterPro" id="IPR002514">
    <property type="entry name" value="Transposase_8"/>
</dbReference>
<reference evidence="2 3" key="1">
    <citation type="submission" date="2019-06" db="EMBL/GenBank/DDBJ databases">
        <title>Sequencing the genomes of 1000 actinobacteria strains.</title>
        <authorList>
            <person name="Klenk H.-P."/>
        </authorList>
    </citation>
    <scope>NUCLEOTIDE SEQUENCE [LARGE SCALE GENOMIC DNA]</scope>
    <source>
        <strain evidence="2 3">DSM 24683</strain>
    </source>
</reference>
<comment type="caution">
    <text evidence="2">The sequence shown here is derived from an EMBL/GenBank/DDBJ whole genome shotgun (WGS) entry which is preliminary data.</text>
</comment>
<dbReference type="GO" id="GO:0004803">
    <property type="term" value="F:transposase activity"/>
    <property type="evidence" value="ECO:0007669"/>
    <property type="project" value="InterPro"/>
</dbReference>
<accession>A0A561B2V3</accession>
<proteinExistence type="predicted"/>
<dbReference type="Pfam" id="PF01527">
    <property type="entry name" value="HTH_Tnp_1"/>
    <property type="match status" value="1"/>
</dbReference>
<dbReference type="InterPro" id="IPR036388">
    <property type="entry name" value="WH-like_DNA-bd_sf"/>
</dbReference>
<evidence type="ECO:0000313" key="2">
    <source>
        <dbReference type="EMBL" id="TWD73190.1"/>
    </source>
</evidence>
<dbReference type="SUPFAM" id="SSF46689">
    <property type="entry name" value="Homeodomain-like"/>
    <property type="match status" value="1"/>
</dbReference>
<dbReference type="EMBL" id="VIVK01000003">
    <property type="protein sequence ID" value="TWD73190.1"/>
    <property type="molecule type" value="Genomic_DNA"/>
</dbReference>
<dbReference type="GO" id="GO:0006313">
    <property type="term" value="P:DNA transposition"/>
    <property type="evidence" value="ECO:0007669"/>
    <property type="project" value="InterPro"/>
</dbReference>
<dbReference type="Proteomes" id="UP000318380">
    <property type="component" value="Unassembled WGS sequence"/>
</dbReference>
<protein>
    <submittedName>
        <fullName evidence="2">Transposase</fullName>
    </submittedName>
</protein>
<dbReference type="AlphaFoldDB" id="A0A561B2V3"/>
<feature type="coiled-coil region" evidence="1">
    <location>
        <begin position="63"/>
        <end position="90"/>
    </location>
</feature>
<dbReference type="GO" id="GO:0003677">
    <property type="term" value="F:DNA binding"/>
    <property type="evidence" value="ECO:0007669"/>
    <property type="project" value="InterPro"/>
</dbReference>